<comment type="cofactor">
    <cofactor evidence="1">
        <name>Mn(2+)</name>
        <dbReference type="ChEBI" id="CHEBI:29035"/>
    </cofactor>
</comment>
<dbReference type="EMBL" id="JBCNJP010000003">
    <property type="protein sequence ID" value="KAK9079571.1"/>
    <property type="molecule type" value="Genomic_DNA"/>
</dbReference>
<keyword evidence="10" id="KW-0067">ATP-binding</keyword>
<dbReference type="Gene3D" id="1.10.1410.10">
    <property type="match status" value="1"/>
</dbReference>
<evidence type="ECO:0000256" key="6">
    <source>
        <dbReference type="ARBA" id="ARBA00022664"/>
    </source>
</evidence>
<evidence type="ECO:0000256" key="3">
    <source>
        <dbReference type="ARBA" id="ARBA00004123"/>
    </source>
</evidence>
<comment type="subcellular location">
    <subcellularLocation>
        <location evidence="3">Nucleus</location>
    </subcellularLocation>
</comment>
<dbReference type="GO" id="GO:0046872">
    <property type="term" value="F:metal ion binding"/>
    <property type="evidence" value="ECO:0007669"/>
    <property type="project" value="UniProtKB-KW"/>
</dbReference>
<gene>
    <name evidence="16" type="ORF">SSX86_001244</name>
</gene>
<comment type="similarity">
    <text evidence="4">Belongs to the poly(A) polymerase family.</text>
</comment>
<evidence type="ECO:0000313" key="17">
    <source>
        <dbReference type="Proteomes" id="UP001408789"/>
    </source>
</evidence>
<keyword evidence="13" id="KW-1133">Transmembrane helix</keyword>
<accession>A0AAP0DQZ3</accession>
<keyword evidence="12" id="KW-0539">Nucleus</keyword>
<dbReference type="GO" id="GO:1990817">
    <property type="term" value="F:poly(A) RNA polymerase activity"/>
    <property type="evidence" value="ECO:0007669"/>
    <property type="project" value="UniProtKB-EC"/>
</dbReference>
<dbReference type="FunFam" id="3.30.460.10:FF:000002">
    <property type="entry name" value="Poly(A) polymerase alpha, putative"/>
    <property type="match status" value="1"/>
</dbReference>
<dbReference type="Pfam" id="PF20750">
    <property type="entry name" value="PAP_NTPase"/>
    <property type="match status" value="1"/>
</dbReference>
<sequence>MAYVIDHNNPSGRPLLVPNFASLNLINPNFVHNPHHRYQQVLVPVQFALNPAVVAQIELERSISLQQFMNDEGLVPSREEEQRRYDVIRKLKEIVIKWIKRVAKLHRLPQNHIRVASATILTYGSYGLGVHNAESDIDALCLGPWFASLTEDFFIVLHDILAKRVEVSDIQCVKDAKVPLMRFKFEGISVDLPYAQLQVTTVPENVDILNPFFLNGIDETSWKSLSGVRANNSILQLVPNVKIFQQLLRCIKLWAKRRGVYGNLFGFFGGVHLAVLTAFICQRNPNVSLAGLVSIFFKTFALWPWPAPVFLQGTMKPHAHPETRSLMPIQLPSSPHEYCHSNVTPSTFMKIRTEFGRGYRQTQDLLKSQFEWRNLFEPYPYSKFYQQFLKICLSTSNEDELGDWIGWVKSRFRGLLVKLEEVHVFYDPNPTEYFDTTIQDPNVVFYWGLVLGRNKFLNLDSIQKGFRKNLGTGHKGVTGNIILSVVQSSQLPKNMQHVGTQPIFSSSGQVIPTYSNHVSHDFVEYSAPEHSVLGL</sequence>
<dbReference type="PANTHER" id="PTHR10682">
    <property type="entry name" value="POLY A POLYMERASE"/>
    <property type="match status" value="1"/>
</dbReference>
<evidence type="ECO:0000256" key="11">
    <source>
        <dbReference type="ARBA" id="ARBA00022842"/>
    </source>
</evidence>
<dbReference type="Gene3D" id="3.30.70.590">
    <property type="entry name" value="Poly(A) polymerase predicted RNA binding domain"/>
    <property type="match status" value="1"/>
</dbReference>
<dbReference type="InterPro" id="IPR007012">
    <property type="entry name" value="PolA_pol_cen_dom"/>
</dbReference>
<reference evidence="16 17" key="1">
    <citation type="submission" date="2024-04" db="EMBL/GenBank/DDBJ databases">
        <title>The reference genome of an endangered Asteraceae, Deinandra increscens subsp. villosa, native to the Central Coast of California.</title>
        <authorList>
            <person name="Guilliams M."/>
            <person name="Hasenstab-Lehman K."/>
            <person name="Meyer R."/>
            <person name="Mcevoy S."/>
        </authorList>
    </citation>
    <scope>NUCLEOTIDE SEQUENCE [LARGE SCALE GENOMIC DNA]</scope>
    <source>
        <tissue evidence="16">Leaf</tissue>
    </source>
</reference>
<evidence type="ECO:0000256" key="2">
    <source>
        <dbReference type="ARBA" id="ARBA00001946"/>
    </source>
</evidence>
<evidence type="ECO:0000256" key="8">
    <source>
        <dbReference type="ARBA" id="ARBA00022723"/>
    </source>
</evidence>
<evidence type="ECO:0000256" key="10">
    <source>
        <dbReference type="ARBA" id="ARBA00022840"/>
    </source>
</evidence>
<dbReference type="AlphaFoldDB" id="A0AAP0DQZ3"/>
<feature type="domain" description="Poly(A) polymerase nucleotidyltransferase" evidence="15">
    <location>
        <begin position="57"/>
        <end position="238"/>
    </location>
</feature>
<dbReference type="SUPFAM" id="SSF55003">
    <property type="entry name" value="PAP/Archaeal CCA-adding enzyme, C-terminal domain"/>
    <property type="match status" value="1"/>
</dbReference>
<feature type="transmembrane region" description="Helical" evidence="13">
    <location>
        <begin position="260"/>
        <end position="280"/>
    </location>
</feature>
<keyword evidence="13" id="KW-0812">Transmembrane</keyword>
<dbReference type="CDD" id="cd05402">
    <property type="entry name" value="NT_PAP_TUTase"/>
    <property type="match status" value="1"/>
</dbReference>
<keyword evidence="9" id="KW-0547">Nucleotide-binding</keyword>
<dbReference type="GO" id="GO:0006397">
    <property type="term" value="P:mRNA processing"/>
    <property type="evidence" value="ECO:0007669"/>
    <property type="project" value="UniProtKB-KW"/>
</dbReference>
<evidence type="ECO:0000256" key="7">
    <source>
        <dbReference type="ARBA" id="ARBA00022679"/>
    </source>
</evidence>
<keyword evidence="8" id="KW-0479">Metal-binding</keyword>
<keyword evidence="6" id="KW-0507">mRNA processing</keyword>
<evidence type="ECO:0000256" key="9">
    <source>
        <dbReference type="ARBA" id="ARBA00022741"/>
    </source>
</evidence>
<proteinExistence type="inferred from homology"/>
<dbReference type="Proteomes" id="UP001408789">
    <property type="component" value="Unassembled WGS sequence"/>
</dbReference>
<evidence type="ECO:0000259" key="15">
    <source>
        <dbReference type="Pfam" id="PF20750"/>
    </source>
</evidence>
<evidence type="ECO:0000313" key="16">
    <source>
        <dbReference type="EMBL" id="KAK9079571.1"/>
    </source>
</evidence>
<dbReference type="PANTHER" id="PTHR10682:SF33">
    <property type="entry name" value="NUCLEAR POLY(A) POLYMERASE 3"/>
    <property type="match status" value="1"/>
</dbReference>
<evidence type="ECO:0000256" key="1">
    <source>
        <dbReference type="ARBA" id="ARBA00001936"/>
    </source>
</evidence>
<dbReference type="GO" id="GO:0005524">
    <property type="term" value="F:ATP binding"/>
    <property type="evidence" value="ECO:0007669"/>
    <property type="project" value="UniProtKB-KW"/>
</dbReference>
<dbReference type="InterPro" id="IPR048840">
    <property type="entry name" value="PolA_pol_NTPase"/>
</dbReference>
<comment type="caution">
    <text evidence="16">The sequence shown here is derived from an EMBL/GenBank/DDBJ whole genome shotgun (WGS) entry which is preliminary data.</text>
</comment>
<keyword evidence="7" id="KW-0808">Transferase</keyword>
<dbReference type="Gene3D" id="3.30.460.10">
    <property type="entry name" value="Beta Polymerase, domain 2"/>
    <property type="match status" value="1"/>
</dbReference>
<dbReference type="GO" id="GO:0031123">
    <property type="term" value="P:RNA 3'-end processing"/>
    <property type="evidence" value="ECO:0007669"/>
    <property type="project" value="InterPro"/>
</dbReference>
<evidence type="ECO:0000256" key="5">
    <source>
        <dbReference type="ARBA" id="ARBA00012388"/>
    </source>
</evidence>
<evidence type="ECO:0000259" key="14">
    <source>
        <dbReference type="Pfam" id="PF04928"/>
    </source>
</evidence>
<dbReference type="InterPro" id="IPR043519">
    <property type="entry name" value="NT_sf"/>
</dbReference>
<dbReference type="SUPFAM" id="SSF81301">
    <property type="entry name" value="Nucleotidyltransferase"/>
    <property type="match status" value="1"/>
</dbReference>
<dbReference type="InterPro" id="IPR011068">
    <property type="entry name" value="NuclTrfase_I-like_C"/>
</dbReference>
<evidence type="ECO:0000256" key="4">
    <source>
        <dbReference type="ARBA" id="ARBA00010912"/>
    </source>
</evidence>
<keyword evidence="17" id="KW-1185">Reference proteome</keyword>
<feature type="transmembrane region" description="Helical" evidence="13">
    <location>
        <begin position="287"/>
        <end position="305"/>
    </location>
</feature>
<comment type="cofactor">
    <cofactor evidence="2">
        <name>Mg(2+)</name>
        <dbReference type="ChEBI" id="CHEBI:18420"/>
    </cofactor>
</comment>
<dbReference type="Pfam" id="PF04928">
    <property type="entry name" value="PAP_central"/>
    <property type="match status" value="1"/>
</dbReference>
<dbReference type="GO" id="GO:0005634">
    <property type="term" value="C:nucleus"/>
    <property type="evidence" value="ECO:0007669"/>
    <property type="project" value="UniProtKB-SubCell"/>
</dbReference>
<feature type="domain" description="Poly(A) polymerase central" evidence="14">
    <location>
        <begin position="244"/>
        <end position="377"/>
    </location>
</feature>
<keyword evidence="13" id="KW-0472">Membrane</keyword>
<keyword evidence="11" id="KW-0460">Magnesium</keyword>
<evidence type="ECO:0000256" key="12">
    <source>
        <dbReference type="ARBA" id="ARBA00023242"/>
    </source>
</evidence>
<dbReference type="GO" id="GO:0003723">
    <property type="term" value="F:RNA binding"/>
    <property type="evidence" value="ECO:0007669"/>
    <property type="project" value="InterPro"/>
</dbReference>
<evidence type="ECO:0000256" key="13">
    <source>
        <dbReference type="SAM" id="Phobius"/>
    </source>
</evidence>
<dbReference type="EC" id="2.7.7.19" evidence="5"/>
<name>A0AAP0DQZ3_9ASTR</name>
<dbReference type="SUPFAM" id="SSF81631">
    <property type="entry name" value="PAP/OAS1 substrate-binding domain"/>
    <property type="match status" value="1"/>
</dbReference>
<organism evidence="16 17">
    <name type="scientific">Deinandra increscens subsp. villosa</name>
    <dbReference type="NCBI Taxonomy" id="3103831"/>
    <lineage>
        <taxon>Eukaryota</taxon>
        <taxon>Viridiplantae</taxon>
        <taxon>Streptophyta</taxon>
        <taxon>Embryophyta</taxon>
        <taxon>Tracheophyta</taxon>
        <taxon>Spermatophyta</taxon>
        <taxon>Magnoliopsida</taxon>
        <taxon>eudicotyledons</taxon>
        <taxon>Gunneridae</taxon>
        <taxon>Pentapetalae</taxon>
        <taxon>asterids</taxon>
        <taxon>campanulids</taxon>
        <taxon>Asterales</taxon>
        <taxon>Asteraceae</taxon>
        <taxon>Asteroideae</taxon>
        <taxon>Heliantheae alliance</taxon>
        <taxon>Madieae</taxon>
        <taxon>Madiinae</taxon>
        <taxon>Deinandra</taxon>
    </lineage>
</organism>
<protein>
    <recommendedName>
        <fullName evidence="5">polynucleotide adenylyltransferase</fullName>
        <ecNumber evidence="5">2.7.7.19</ecNumber>
    </recommendedName>
</protein>